<comment type="caution">
    <text evidence="2">The sequence shown here is derived from an EMBL/GenBank/DDBJ whole genome shotgun (WGS) entry which is preliminary data.</text>
</comment>
<dbReference type="Proteomes" id="UP001054252">
    <property type="component" value="Unassembled WGS sequence"/>
</dbReference>
<evidence type="ECO:0000256" key="1">
    <source>
        <dbReference type="SAM" id="Phobius"/>
    </source>
</evidence>
<keyword evidence="3" id="KW-1185">Reference proteome</keyword>
<proteinExistence type="predicted"/>
<dbReference type="EMBL" id="BPVZ01000009">
    <property type="protein sequence ID" value="GKU95904.1"/>
    <property type="molecule type" value="Genomic_DNA"/>
</dbReference>
<evidence type="ECO:0000313" key="3">
    <source>
        <dbReference type="Proteomes" id="UP001054252"/>
    </source>
</evidence>
<dbReference type="AlphaFoldDB" id="A0AAV5IFE0"/>
<keyword evidence="1" id="KW-1133">Transmembrane helix</keyword>
<protein>
    <submittedName>
        <fullName evidence="2">Uncharacterized protein</fullName>
    </submittedName>
</protein>
<gene>
    <name evidence="2" type="ORF">SLEP1_g9202</name>
</gene>
<evidence type="ECO:0000313" key="2">
    <source>
        <dbReference type="EMBL" id="GKU95904.1"/>
    </source>
</evidence>
<accession>A0AAV5IFE0</accession>
<feature type="transmembrane region" description="Helical" evidence="1">
    <location>
        <begin position="41"/>
        <end position="63"/>
    </location>
</feature>
<keyword evidence="1" id="KW-0472">Membrane</keyword>
<sequence>MLSPCSNLILFLLDPSLVMKPKTQSLPFSSHLGSYSLPSTFVTLLVAAVLLLLPICVTVTLIAKMQPNNLRNQDAGGQPQNVEVELGDDSKQAQLRGQKGNAVNGKRKTGKKRSKAWDHFTEIVDKDGKDKAKFSMQGLKRIKQCLVIVVVTLRMGEELVDLLERCLKDWGIEEVYSLIVDNASSNGGIVRVLKNALTKWGIAVLGAQICI</sequence>
<reference evidence="2 3" key="1">
    <citation type="journal article" date="2021" name="Commun. Biol.">
        <title>The genome of Shorea leprosula (Dipterocarpaceae) highlights the ecological relevance of drought in aseasonal tropical rainforests.</title>
        <authorList>
            <person name="Ng K.K.S."/>
            <person name="Kobayashi M.J."/>
            <person name="Fawcett J.A."/>
            <person name="Hatakeyama M."/>
            <person name="Paape T."/>
            <person name="Ng C.H."/>
            <person name="Ang C.C."/>
            <person name="Tnah L.H."/>
            <person name="Lee C.T."/>
            <person name="Nishiyama T."/>
            <person name="Sese J."/>
            <person name="O'Brien M.J."/>
            <person name="Copetti D."/>
            <person name="Mohd Noor M.I."/>
            <person name="Ong R.C."/>
            <person name="Putra M."/>
            <person name="Sireger I.Z."/>
            <person name="Indrioko S."/>
            <person name="Kosugi Y."/>
            <person name="Izuno A."/>
            <person name="Isagi Y."/>
            <person name="Lee S.L."/>
            <person name="Shimizu K.K."/>
        </authorList>
    </citation>
    <scope>NUCLEOTIDE SEQUENCE [LARGE SCALE GENOMIC DNA]</scope>
    <source>
        <strain evidence="2">214</strain>
    </source>
</reference>
<organism evidence="2 3">
    <name type="scientific">Rubroshorea leprosula</name>
    <dbReference type="NCBI Taxonomy" id="152421"/>
    <lineage>
        <taxon>Eukaryota</taxon>
        <taxon>Viridiplantae</taxon>
        <taxon>Streptophyta</taxon>
        <taxon>Embryophyta</taxon>
        <taxon>Tracheophyta</taxon>
        <taxon>Spermatophyta</taxon>
        <taxon>Magnoliopsida</taxon>
        <taxon>eudicotyledons</taxon>
        <taxon>Gunneridae</taxon>
        <taxon>Pentapetalae</taxon>
        <taxon>rosids</taxon>
        <taxon>malvids</taxon>
        <taxon>Malvales</taxon>
        <taxon>Dipterocarpaceae</taxon>
        <taxon>Rubroshorea</taxon>
    </lineage>
</organism>
<name>A0AAV5IFE0_9ROSI</name>
<keyword evidence="1" id="KW-0812">Transmembrane</keyword>